<protein>
    <submittedName>
        <fullName evidence="1">Uncharacterized protein</fullName>
    </submittedName>
</protein>
<accession>A0A3N7HWT0</accession>
<evidence type="ECO:0000313" key="1">
    <source>
        <dbReference type="EMBL" id="RQP26848.1"/>
    </source>
</evidence>
<name>A0A3N7HWT0_9BURK</name>
<organism evidence="1 2">
    <name type="scientific">Piscinibacter terrae</name>
    <dbReference type="NCBI Taxonomy" id="2496871"/>
    <lineage>
        <taxon>Bacteria</taxon>
        <taxon>Pseudomonadati</taxon>
        <taxon>Pseudomonadota</taxon>
        <taxon>Betaproteobacteria</taxon>
        <taxon>Burkholderiales</taxon>
        <taxon>Sphaerotilaceae</taxon>
        <taxon>Piscinibacter</taxon>
    </lineage>
</organism>
<comment type="caution">
    <text evidence="1">The sequence shown here is derived from an EMBL/GenBank/DDBJ whole genome shotgun (WGS) entry which is preliminary data.</text>
</comment>
<reference evidence="1 2" key="1">
    <citation type="submission" date="2018-08" db="EMBL/GenBank/DDBJ databases">
        <authorList>
            <person name="Khan S.A."/>
            <person name="Jeon C.O."/>
            <person name="Chun B.H."/>
            <person name="Jeong S.E."/>
        </authorList>
    </citation>
    <scope>NUCLEOTIDE SEQUENCE [LARGE SCALE GENOMIC DNA]</scope>
    <source>
        <strain evidence="1 2">S-16</strain>
    </source>
</reference>
<sequence length="87" mass="9680">MLQRLEGSATPVAPEQYKSVAARLSDELGRLTMDDDLRAVLNTFPVAAELYENINYQHAGLVRAPLEVSLNSELKAKDVLAKMRLPR</sequence>
<evidence type="ECO:0000313" key="2">
    <source>
        <dbReference type="Proteomes" id="UP000267464"/>
    </source>
</evidence>
<gene>
    <name evidence="1" type="ORF">DZC73_04505</name>
</gene>
<dbReference type="AlphaFoldDB" id="A0A3N7HWT0"/>
<dbReference type="EMBL" id="QUSW01000001">
    <property type="protein sequence ID" value="RQP26848.1"/>
    <property type="molecule type" value="Genomic_DNA"/>
</dbReference>
<reference evidence="1 2" key="2">
    <citation type="submission" date="2018-12" db="EMBL/GenBank/DDBJ databases">
        <title>Rhizobacter gummiphilus sp. nov., a rubber-degrading bacterium isolated from the soil of a botanical garden in Japan.</title>
        <authorList>
            <person name="Shunsuke S.S."/>
        </authorList>
    </citation>
    <scope>NUCLEOTIDE SEQUENCE [LARGE SCALE GENOMIC DNA]</scope>
    <source>
        <strain evidence="1 2">S-16</strain>
    </source>
</reference>
<keyword evidence="2" id="KW-1185">Reference proteome</keyword>
<dbReference type="Proteomes" id="UP000267464">
    <property type="component" value="Unassembled WGS sequence"/>
</dbReference>
<proteinExistence type="predicted"/>
<dbReference type="OrthoDB" id="8907786at2"/>